<dbReference type="STRING" id="927083.DB32_003919"/>
<gene>
    <name evidence="1" type="ORF">DB32_003919</name>
</gene>
<accession>A0A0F6YJZ7</accession>
<dbReference type="Proteomes" id="UP000034883">
    <property type="component" value="Chromosome"/>
</dbReference>
<organism evidence="1 2">
    <name type="scientific">Sandaracinus amylolyticus</name>
    <dbReference type="NCBI Taxonomy" id="927083"/>
    <lineage>
        <taxon>Bacteria</taxon>
        <taxon>Pseudomonadati</taxon>
        <taxon>Myxococcota</taxon>
        <taxon>Polyangia</taxon>
        <taxon>Polyangiales</taxon>
        <taxon>Sandaracinaceae</taxon>
        <taxon>Sandaracinus</taxon>
    </lineage>
</organism>
<name>A0A0F6YJZ7_9BACT</name>
<dbReference type="AlphaFoldDB" id="A0A0F6YJZ7"/>
<sequence>MIVHLVLEVTRASAATCTRSSSPTARSKVTPNDGVSEMSLVALARRALVALIAPWGSPQFLGASHLQHRPPVIARRDVFAITGGSMAIRTGWERALVACGVMLSGCVADVGDAELGVAREALCPPYTEMVAGGCTPTPTFVGGVELWLRADRGVITARDRRRVTQWQDQSPNDRHAVATVSGTGPAAVVPGLIEPRHAIRFVPSGAWSVATQDTGMLTVDLSPIAGAHGVTVMVVASRESETTNDHVLGAGVGTTGCPAGEGGAFFLGYSDADHATMDTNCRALVAQAWFEPLPRILTGIASPVPLFGDGHLRELYAGPYEHVHVLDPYEPFVTTAPLLDGRIGRGFGSTGTDTRFDGDVHEIVIFDRALEGEPDDLSSELGLATSWLRRHWGL</sequence>
<keyword evidence="2" id="KW-1185">Reference proteome</keyword>
<dbReference type="EMBL" id="CP011125">
    <property type="protein sequence ID" value="AKF06770.1"/>
    <property type="molecule type" value="Genomic_DNA"/>
</dbReference>
<dbReference type="KEGG" id="samy:DB32_003919"/>
<evidence type="ECO:0000313" key="2">
    <source>
        <dbReference type="Proteomes" id="UP000034883"/>
    </source>
</evidence>
<reference evidence="1 2" key="1">
    <citation type="submission" date="2015-03" db="EMBL/GenBank/DDBJ databases">
        <title>Genome assembly of Sandaracinus amylolyticus DSM 53668.</title>
        <authorList>
            <person name="Sharma G."/>
            <person name="Subramanian S."/>
        </authorList>
    </citation>
    <scope>NUCLEOTIDE SEQUENCE [LARGE SCALE GENOMIC DNA]</scope>
    <source>
        <strain evidence="1 2">DSM 53668</strain>
    </source>
</reference>
<proteinExistence type="predicted"/>
<protein>
    <submittedName>
        <fullName evidence="1">Uncharacterized protein</fullName>
    </submittedName>
</protein>
<evidence type="ECO:0000313" key="1">
    <source>
        <dbReference type="EMBL" id="AKF06770.1"/>
    </source>
</evidence>